<evidence type="ECO:0000313" key="3">
    <source>
        <dbReference type="Proteomes" id="UP001597101"/>
    </source>
</evidence>
<feature type="signal peptide" evidence="1">
    <location>
        <begin position="1"/>
        <end position="20"/>
    </location>
</feature>
<dbReference type="EMBL" id="JBHTJV010000006">
    <property type="protein sequence ID" value="MFD0916480.1"/>
    <property type="molecule type" value="Genomic_DNA"/>
</dbReference>
<proteinExistence type="predicted"/>
<keyword evidence="1" id="KW-0732">Signal</keyword>
<protein>
    <submittedName>
        <fullName evidence="2">Uncharacterized protein</fullName>
    </submittedName>
</protein>
<name>A0ABW3FE74_9HYPH</name>
<dbReference type="RefSeq" id="WP_377212343.1">
    <property type="nucleotide sequence ID" value="NZ_JBHTJV010000006.1"/>
</dbReference>
<gene>
    <name evidence="2" type="ORF">ACFQ14_08680</name>
</gene>
<dbReference type="Proteomes" id="UP001597101">
    <property type="component" value="Unassembled WGS sequence"/>
</dbReference>
<evidence type="ECO:0000256" key="1">
    <source>
        <dbReference type="SAM" id="SignalP"/>
    </source>
</evidence>
<reference evidence="3" key="1">
    <citation type="journal article" date="2019" name="Int. J. Syst. Evol. Microbiol.">
        <title>The Global Catalogue of Microorganisms (GCM) 10K type strain sequencing project: providing services to taxonomists for standard genome sequencing and annotation.</title>
        <authorList>
            <consortium name="The Broad Institute Genomics Platform"/>
            <consortium name="The Broad Institute Genome Sequencing Center for Infectious Disease"/>
            <person name="Wu L."/>
            <person name="Ma J."/>
        </authorList>
    </citation>
    <scope>NUCLEOTIDE SEQUENCE [LARGE SCALE GENOMIC DNA]</scope>
    <source>
        <strain evidence="3">CCUG 60023</strain>
    </source>
</reference>
<feature type="chain" id="PRO_5045732682" evidence="1">
    <location>
        <begin position="21"/>
        <end position="89"/>
    </location>
</feature>
<keyword evidence="3" id="KW-1185">Reference proteome</keyword>
<comment type="caution">
    <text evidence="2">The sequence shown here is derived from an EMBL/GenBank/DDBJ whole genome shotgun (WGS) entry which is preliminary data.</text>
</comment>
<organism evidence="2 3">
    <name type="scientific">Pseudahrensia aquimaris</name>
    <dbReference type="NCBI Taxonomy" id="744461"/>
    <lineage>
        <taxon>Bacteria</taxon>
        <taxon>Pseudomonadati</taxon>
        <taxon>Pseudomonadota</taxon>
        <taxon>Alphaproteobacteria</taxon>
        <taxon>Hyphomicrobiales</taxon>
        <taxon>Ahrensiaceae</taxon>
        <taxon>Pseudahrensia</taxon>
    </lineage>
</organism>
<accession>A0ABW3FE74</accession>
<evidence type="ECO:0000313" key="2">
    <source>
        <dbReference type="EMBL" id="MFD0916480.1"/>
    </source>
</evidence>
<sequence length="89" mass="9297">MKTFTAIAIAAVLAAGTVAASYFFDIEVTQTAELPDVNVDVEGGQLPKVDVNTGSVEMGTKTVTVTVPEVNMVEKEVSVPTVNVEPAKD</sequence>